<sequence length="421" mass="46584">MNDRVLFVDDEQKMLDAVARRFEGTFEIHTASSGAMALQMMGHQEPFGVVICDMRMPQMDGLQLIKEARKKFPDSIYMMLTGNQDLTTACNAVNVGQVFRLLHKPCHSSVLHRAIEDGLMQFDLLNGREDLLRRTFGGALTVLTEILELTHPVVFQRSHTVMRFVDELADQLGLGKPWDYRVAASLANIGRVVVGEHDQDRTDTYGVCIDSEAEIAGRLIANIPRLNDVAEIVRRHPNASRIPDHPEQSRETRIEAGALLLRTAIVYEFHLRSGLKPDRALTQLTHAIPGLAKSVLDAAARLDVSEFSAPDDERPDVEIRPYALKEGMILAQNVQTRDGSLLLSKGTRLSQAFIERLQQMAIRDDLRPLFVQAIVETPEASEESKPNAADESQGQSDGDTNADHASADSFSGADEPVAASI</sequence>
<reference evidence="5 6" key="1">
    <citation type="submission" date="2019-02" db="EMBL/GenBank/DDBJ databases">
        <title>Deep-cultivation of Planctomycetes and their phenomic and genomic characterization uncovers novel biology.</title>
        <authorList>
            <person name="Wiegand S."/>
            <person name="Jogler M."/>
            <person name="Boedeker C."/>
            <person name="Pinto D."/>
            <person name="Vollmers J."/>
            <person name="Rivas-Marin E."/>
            <person name="Kohn T."/>
            <person name="Peeters S.H."/>
            <person name="Heuer A."/>
            <person name="Rast P."/>
            <person name="Oberbeckmann S."/>
            <person name="Bunk B."/>
            <person name="Jeske O."/>
            <person name="Meyerdierks A."/>
            <person name="Storesund J.E."/>
            <person name="Kallscheuer N."/>
            <person name="Luecker S."/>
            <person name="Lage O.M."/>
            <person name="Pohl T."/>
            <person name="Merkel B.J."/>
            <person name="Hornburger P."/>
            <person name="Mueller R.-W."/>
            <person name="Bruemmer F."/>
            <person name="Labrenz M."/>
            <person name="Spormann A.M."/>
            <person name="Op Den Camp H."/>
            <person name="Overmann J."/>
            <person name="Amann R."/>
            <person name="Jetten M.S.M."/>
            <person name="Mascher T."/>
            <person name="Medema M.H."/>
            <person name="Devos D.P."/>
            <person name="Kaster A.-K."/>
            <person name="Ovreas L."/>
            <person name="Rohde M."/>
            <person name="Galperin M.Y."/>
            <person name="Jogler C."/>
        </authorList>
    </citation>
    <scope>NUCLEOTIDE SEQUENCE [LARGE SCALE GENOMIC DNA]</scope>
    <source>
        <strain evidence="5 6">Pan14r</strain>
    </source>
</reference>
<dbReference type="Proteomes" id="UP000317238">
    <property type="component" value="Unassembled WGS sequence"/>
</dbReference>
<dbReference type="GO" id="GO:0000160">
    <property type="term" value="P:phosphorelay signal transduction system"/>
    <property type="evidence" value="ECO:0007669"/>
    <property type="project" value="InterPro"/>
</dbReference>
<dbReference type="Pfam" id="PF00072">
    <property type="entry name" value="Response_reg"/>
    <property type="match status" value="1"/>
</dbReference>
<dbReference type="AlphaFoldDB" id="A0A5C5Y4M0"/>
<dbReference type="OrthoDB" id="9802066at2"/>
<dbReference type="Gene3D" id="1.10.3210.10">
    <property type="entry name" value="Hypothetical protein af1432"/>
    <property type="match status" value="1"/>
</dbReference>
<feature type="domain" description="Response regulatory" evidence="4">
    <location>
        <begin position="4"/>
        <end position="119"/>
    </location>
</feature>
<name>A0A5C5Y4M0_9PLAN</name>
<gene>
    <name evidence="5" type="primary">hupR1_3</name>
    <name evidence="5" type="ORF">Pan14r_22250</name>
</gene>
<comment type="caution">
    <text evidence="5">The sequence shown here is derived from an EMBL/GenBank/DDBJ whole genome shotgun (WGS) entry which is preliminary data.</text>
</comment>
<keyword evidence="1 2" id="KW-0597">Phosphoprotein</keyword>
<dbReference type="RefSeq" id="WP_146439107.1">
    <property type="nucleotide sequence ID" value="NZ_SJPL01000001.1"/>
</dbReference>
<dbReference type="PANTHER" id="PTHR44591">
    <property type="entry name" value="STRESS RESPONSE REGULATOR PROTEIN 1"/>
    <property type="match status" value="1"/>
</dbReference>
<protein>
    <submittedName>
        <fullName evidence="5">Hydrogenase transcriptional regulatory protein hupR1</fullName>
    </submittedName>
</protein>
<proteinExistence type="predicted"/>
<dbReference type="PROSITE" id="PS50110">
    <property type="entry name" value="RESPONSE_REGULATORY"/>
    <property type="match status" value="1"/>
</dbReference>
<keyword evidence="6" id="KW-1185">Reference proteome</keyword>
<evidence type="ECO:0000256" key="1">
    <source>
        <dbReference type="ARBA" id="ARBA00022553"/>
    </source>
</evidence>
<dbReference type="Gene3D" id="3.40.50.2300">
    <property type="match status" value="1"/>
</dbReference>
<dbReference type="PANTHER" id="PTHR44591:SF19">
    <property type="entry name" value="TWO-COMPONENT RESPONSE REGULATOR-RELATED"/>
    <property type="match status" value="1"/>
</dbReference>
<dbReference type="EMBL" id="SJPL01000001">
    <property type="protein sequence ID" value="TWT69928.1"/>
    <property type="molecule type" value="Genomic_DNA"/>
</dbReference>
<dbReference type="InterPro" id="IPR050595">
    <property type="entry name" value="Bact_response_regulator"/>
</dbReference>
<evidence type="ECO:0000259" key="4">
    <source>
        <dbReference type="PROSITE" id="PS50110"/>
    </source>
</evidence>
<feature type="modified residue" description="4-aspartylphosphate" evidence="2">
    <location>
        <position position="53"/>
    </location>
</feature>
<feature type="compositionally biased region" description="Polar residues" evidence="3">
    <location>
        <begin position="390"/>
        <end position="399"/>
    </location>
</feature>
<accession>A0A5C5Y4M0</accession>
<evidence type="ECO:0000313" key="5">
    <source>
        <dbReference type="EMBL" id="TWT69928.1"/>
    </source>
</evidence>
<dbReference type="InterPro" id="IPR001789">
    <property type="entry name" value="Sig_transdc_resp-reg_receiver"/>
</dbReference>
<dbReference type="InterPro" id="IPR011006">
    <property type="entry name" value="CheY-like_superfamily"/>
</dbReference>
<dbReference type="SUPFAM" id="SSF52172">
    <property type="entry name" value="CheY-like"/>
    <property type="match status" value="1"/>
</dbReference>
<evidence type="ECO:0000256" key="2">
    <source>
        <dbReference type="PROSITE-ProRule" id="PRU00169"/>
    </source>
</evidence>
<organism evidence="5 6">
    <name type="scientific">Crateriforma conspicua</name>
    <dbReference type="NCBI Taxonomy" id="2527996"/>
    <lineage>
        <taxon>Bacteria</taxon>
        <taxon>Pseudomonadati</taxon>
        <taxon>Planctomycetota</taxon>
        <taxon>Planctomycetia</taxon>
        <taxon>Planctomycetales</taxon>
        <taxon>Planctomycetaceae</taxon>
        <taxon>Crateriforma</taxon>
    </lineage>
</organism>
<evidence type="ECO:0000256" key="3">
    <source>
        <dbReference type="SAM" id="MobiDB-lite"/>
    </source>
</evidence>
<dbReference type="CDD" id="cd17569">
    <property type="entry name" value="REC_HupR-like"/>
    <property type="match status" value="1"/>
</dbReference>
<feature type="region of interest" description="Disordered" evidence="3">
    <location>
        <begin position="377"/>
        <end position="421"/>
    </location>
</feature>
<dbReference type="SMART" id="SM00448">
    <property type="entry name" value="REC"/>
    <property type="match status" value="1"/>
</dbReference>
<evidence type="ECO:0000313" key="6">
    <source>
        <dbReference type="Proteomes" id="UP000317238"/>
    </source>
</evidence>